<keyword evidence="4" id="KW-0804">Transcription</keyword>
<reference evidence="6 7" key="1">
    <citation type="submission" date="2019-07" db="EMBL/GenBank/DDBJ databases">
        <title>Whole genome shotgun sequence of Halomonas halophila NBRC 102604.</title>
        <authorList>
            <person name="Hosoyama A."/>
            <person name="Uohara A."/>
            <person name="Ohji S."/>
            <person name="Ichikawa N."/>
        </authorList>
    </citation>
    <scope>NUCLEOTIDE SEQUENCE [LARGE SCALE GENOMIC DNA]</scope>
    <source>
        <strain evidence="6 7">NBRC 102604</strain>
    </source>
</reference>
<evidence type="ECO:0000256" key="1">
    <source>
        <dbReference type="ARBA" id="ARBA00009437"/>
    </source>
</evidence>
<dbReference type="RefSeq" id="WP_146908051.1">
    <property type="nucleotide sequence ID" value="NZ_BJUS01000006.1"/>
</dbReference>
<dbReference type="SUPFAM" id="SSF53850">
    <property type="entry name" value="Periplasmic binding protein-like II"/>
    <property type="match status" value="1"/>
</dbReference>
<dbReference type="InterPro" id="IPR036388">
    <property type="entry name" value="WH-like_DNA-bd_sf"/>
</dbReference>
<dbReference type="InterPro" id="IPR000847">
    <property type="entry name" value="LysR_HTH_N"/>
</dbReference>
<dbReference type="Pfam" id="PF03466">
    <property type="entry name" value="LysR_substrate"/>
    <property type="match status" value="1"/>
</dbReference>
<dbReference type="InterPro" id="IPR036390">
    <property type="entry name" value="WH_DNA-bd_sf"/>
</dbReference>
<dbReference type="PANTHER" id="PTHR30537">
    <property type="entry name" value="HTH-TYPE TRANSCRIPTIONAL REGULATOR"/>
    <property type="match status" value="1"/>
</dbReference>
<dbReference type="Gene3D" id="1.10.10.10">
    <property type="entry name" value="Winged helix-like DNA-binding domain superfamily/Winged helix DNA-binding domain"/>
    <property type="match status" value="1"/>
</dbReference>
<feature type="domain" description="HTH lysR-type" evidence="5">
    <location>
        <begin position="1"/>
        <end position="62"/>
    </location>
</feature>
<evidence type="ECO:0000256" key="4">
    <source>
        <dbReference type="ARBA" id="ARBA00023163"/>
    </source>
</evidence>
<gene>
    <name evidence="6" type="ORF">HHA04nite_09240</name>
</gene>
<proteinExistence type="inferred from homology"/>
<dbReference type="Proteomes" id="UP000321121">
    <property type="component" value="Unassembled WGS sequence"/>
</dbReference>
<dbReference type="PANTHER" id="PTHR30537:SF5">
    <property type="entry name" value="HTH-TYPE TRANSCRIPTIONAL ACTIVATOR TTDR-RELATED"/>
    <property type="match status" value="1"/>
</dbReference>
<dbReference type="EMBL" id="BJUS01000006">
    <property type="protein sequence ID" value="GEK72380.1"/>
    <property type="molecule type" value="Genomic_DNA"/>
</dbReference>
<protein>
    <submittedName>
        <fullName evidence="6">LysR family transcriptional regulator</fullName>
    </submittedName>
</protein>
<comment type="similarity">
    <text evidence="1">Belongs to the LysR transcriptional regulatory family.</text>
</comment>
<keyword evidence="3" id="KW-0238">DNA-binding</keyword>
<name>A0ABQ0U1T9_9GAMM</name>
<evidence type="ECO:0000256" key="3">
    <source>
        <dbReference type="ARBA" id="ARBA00023125"/>
    </source>
</evidence>
<evidence type="ECO:0000313" key="7">
    <source>
        <dbReference type="Proteomes" id="UP000321121"/>
    </source>
</evidence>
<accession>A0ABQ0U1T9</accession>
<keyword evidence="7" id="KW-1185">Reference proteome</keyword>
<evidence type="ECO:0000256" key="2">
    <source>
        <dbReference type="ARBA" id="ARBA00023015"/>
    </source>
</evidence>
<sequence length="312" mass="34929">MDNNVQLLSLRLFARVAQGGSFTEAARAFELPTSSVSRRIAALERALGQRLLYRHSRAVRLTEAGQRYLEQVSEALTLLDGAAEEVSGATRSPRGVLRINAPVAFGRRHIAPWLEGFQSRYPELEVELTLTDALVDPVQEGADLVVRIGALEDSSLVARELAPQHFTIAASPGYLARHGRPEHPDDLLHHNCLIYKGTRGREAWYVRRHEREAFRPVEVHGNLRSNNAESLCEAACQDQGLVLFPTWLLQQALERGELVPVMRDWQVANRPRLDAIHLILPEHRLRSSKVAAFVDDLMSRRERLSPRLGAGG</sequence>
<dbReference type="SUPFAM" id="SSF46785">
    <property type="entry name" value="Winged helix' DNA-binding domain"/>
    <property type="match status" value="1"/>
</dbReference>
<dbReference type="CDD" id="cd08422">
    <property type="entry name" value="PBP2_CrgA_like"/>
    <property type="match status" value="1"/>
</dbReference>
<dbReference type="Pfam" id="PF00126">
    <property type="entry name" value="HTH_1"/>
    <property type="match status" value="1"/>
</dbReference>
<dbReference type="Gene3D" id="3.40.190.290">
    <property type="match status" value="1"/>
</dbReference>
<dbReference type="InterPro" id="IPR005119">
    <property type="entry name" value="LysR_subst-bd"/>
</dbReference>
<dbReference type="PROSITE" id="PS50931">
    <property type="entry name" value="HTH_LYSR"/>
    <property type="match status" value="1"/>
</dbReference>
<dbReference type="InterPro" id="IPR058163">
    <property type="entry name" value="LysR-type_TF_proteobact-type"/>
</dbReference>
<comment type="caution">
    <text evidence="6">The sequence shown here is derived from an EMBL/GenBank/DDBJ whole genome shotgun (WGS) entry which is preliminary data.</text>
</comment>
<evidence type="ECO:0000259" key="5">
    <source>
        <dbReference type="PROSITE" id="PS50931"/>
    </source>
</evidence>
<organism evidence="6 7">
    <name type="scientific">Halomonas halophila</name>
    <dbReference type="NCBI Taxonomy" id="29573"/>
    <lineage>
        <taxon>Bacteria</taxon>
        <taxon>Pseudomonadati</taxon>
        <taxon>Pseudomonadota</taxon>
        <taxon>Gammaproteobacteria</taxon>
        <taxon>Oceanospirillales</taxon>
        <taxon>Halomonadaceae</taxon>
        <taxon>Halomonas</taxon>
    </lineage>
</organism>
<keyword evidence="2" id="KW-0805">Transcription regulation</keyword>
<evidence type="ECO:0000313" key="6">
    <source>
        <dbReference type="EMBL" id="GEK72380.1"/>
    </source>
</evidence>